<evidence type="ECO:0000313" key="2">
    <source>
        <dbReference type="EMBL" id="CAG8514298.1"/>
    </source>
</evidence>
<feature type="compositionally biased region" description="Low complexity" evidence="1">
    <location>
        <begin position="109"/>
        <end position="132"/>
    </location>
</feature>
<dbReference type="SUPFAM" id="SSF57850">
    <property type="entry name" value="RING/U-box"/>
    <property type="match status" value="1"/>
</dbReference>
<name>A0A9N9A177_9GLOM</name>
<dbReference type="PANTHER" id="PTHR47665:SF1">
    <property type="entry name" value="HISTONE DEACETYLASE-LIKE PROTEIN"/>
    <property type="match status" value="1"/>
</dbReference>
<organism evidence="2 3">
    <name type="scientific">Ambispora gerdemannii</name>
    <dbReference type="NCBI Taxonomy" id="144530"/>
    <lineage>
        <taxon>Eukaryota</taxon>
        <taxon>Fungi</taxon>
        <taxon>Fungi incertae sedis</taxon>
        <taxon>Mucoromycota</taxon>
        <taxon>Glomeromycotina</taxon>
        <taxon>Glomeromycetes</taxon>
        <taxon>Archaeosporales</taxon>
        <taxon>Ambisporaceae</taxon>
        <taxon>Ambispora</taxon>
    </lineage>
</organism>
<sequence>MEQGVPVNFFAVEPRKDCPHTETDVSFSDWGQVAVDVKQECQTCHDKEENWRCLNCQGVFCSSDLSTWCYACDDYITSPALRQIETSFAEIKFPDNAVITIGGGSSSSSFTTTPTTITINRGNGNVQNEENNSGGGTSSGTNESKGKKAEE</sequence>
<keyword evidence="3" id="KW-1185">Reference proteome</keyword>
<protein>
    <submittedName>
        <fullName evidence="2">12906_t:CDS:1</fullName>
    </submittedName>
</protein>
<dbReference type="EMBL" id="CAJVPL010000609">
    <property type="protein sequence ID" value="CAG8514298.1"/>
    <property type="molecule type" value="Genomic_DNA"/>
</dbReference>
<proteinExistence type="predicted"/>
<comment type="caution">
    <text evidence="2">The sequence shown here is derived from an EMBL/GenBank/DDBJ whole genome shotgun (WGS) entry which is preliminary data.</text>
</comment>
<reference evidence="2" key="1">
    <citation type="submission" date="2021-06" db="EMBL/GenBank/DDBJ databases">
        <authorList>
            <person name="Kallberg Y."/>
            <person name="Tangrot J."/>
            <person name="Rosling A."/>
        </authorList>
    </citation>
    <scope>NUCLEOTIDE SEQUENCE</scope>
    <source>
        <strain evidence="2">MT106</strain>
    </source>
</reference>
<dbReference type="Proteomes" id="UP000789831">
    <property type="component" value="Unassembled WGS sequence"/>
</dbReference>
<feature type="region of interest" description="Disordered" evidence="1">
    <location>
        <begin position="109"/>
        <end position="151"/>
    </location>
</feature>
<gene>
    <name evidence="2" type="ORF">AGERDE_LOCUS4903</name>
</gene>
<dbReference type="InterPro" id="IPR013083">
    <property type="entry name" value="Znf_RING/FYVE/PHD"/>
</dbReference>
<evidence type="ECO:0000256" key="1">
    <source>
        <dbReference type="SAM" id="MobiDB-lite"/>
    </source>
</evidence>
<dbReference type="PANTHER" id="PTHR47665">
    <property type="entry name" value="HISTONE DEACETYLASE-LIKE PROTEIN"/>
    <property type="match status" value="1"/>
</dbReference>
<dbReference type="Gene3D" id="3.30.40.10">
    <property type="entry name" value="Zinc/RING finger domain, C3HC4 (zinc finger)"/>
    <property type="match status" value="1"/>
</dbReference>
<evidence type="ECO:0000313" key="3">
    <source>
        <dbReference type="Proteomes" id="UP000789831"/>
    </source>
</evidence>
<accession>A0A9N9A177</accession>
<dbReference type="AlphaFoldDB" id="A0A9N9A177"/>
<dbReference type="OrthoDB" id="424012at2759"/>